<feature type="region of interest" description="Disordered" evidence="1">
    <location>
        <begin position="1"/>
        <end position="21"/>
    </location>
</feature>
<reference evidence="3 4" key="1">
    <citation type="submission" date="2024-06" db="EMBL/GenBank/DDBJ databases">
        <title>The Natural Products Discovery Center: Release of the First 8490 Sequenced Strains for Exploring Actinobacteria Biosynthetic Diversity.</title>
        <authorList>
            <person name="Kalkreuter E."/>
            <person name="Kautsar S.A."/>
            <person name="Yang D."/>
            <person name="Bader C.D."/>
            <person name="Teijaro C.N."/>
            <person name="Fluegel L."/>
            <person name="Davis C.M."/>
            <person name="Simpson J.R."/>
            <person name="Lauterbach L."/>
            <person name="Steele A.D."/>
            <person name="Gui C."/>
            <person name="Meng S."/>
            <person name="Li G."/>
            <person name="Viehrig K."/>
            <person name="Ye F."/>
            <person name="Su P."/>
            <person name="Kiefer A.F."/>
            <person name="Nichols A."/>
            <person name="Cepeda A.J."/>
            <person name="Yan W."/>
            <person name="Fan B."/>
            <person name="Jiang Y."/>
            <person name="Adhikari A."/>
            <person name="Zheng C.-J."/>
            <person name="Schuster L."/>
            <person name="Cowan T.M."/>
            <person name="Smanski M.J."/>
            <person name="Chevrette M.G."/>
            <person name="De Carvalho L.P.S."/>
            <person name="Shen B."/>
        </authorList>
    </citation>
    <scope>NUCLEOTIDE SEQUENCE [LARGE SCALE GENOMIC DNA]</scope>
    <source>
        <strain evidence="3 4">NPDC049574</strain>
    </source>
</reference>
<dbReference type="SUPFAM" id="SSF54427">
    <property type="entry name" value="NTF2-like"/>
    <property type="match status" value="1"/>
</dbReference>
<dbReference type="RefSeq" id="WP_364457470.1">
    <property type="nucleotide sequence ID" value="NZ_JBFARM010000011.1"/>
</dbReference>
<dbReference type="InterPro" id="IPR037401">
    <property type="entry name" value="SnoaL-like"/>
</dbReference>
<name>A0ABV3HD98_9ACTN</name>
<accession>A0ABV3HD98</accession>
<feature type="domain" description="SnoaL-like" evidence="2">
    <location>
        <begin position="29"/>
        <end position="132"/>
    </location>
</feature>
<sequence length="144" mass="15306">MMTTGDQRLTGEGTATRPPTDQVHAGAIDAFIAAANTGDPARRARLLSLALAPDVSFHGPLGRGVGRGAVEDFITEVVQSYPAGRCRMVRTTVVDAPHEWARFGWRFESADGTAVLRGTDMVHFTAAGDIDEIVVFAGPLQQEG</sequence>
<proteinExistence type="predicted"/>
<dbReference type="EMBL" id="JBFARM010000011">
    <property type="protein sequence ID" value="MEV4290479.1"/>
    <property type="molecule type" value="Genomic_DNA"/>
</dbReference>
<dbReference type="Proteomes" id="UP001552427">
    <property type="component" value="Unassembled WGS sequence"/>
</dbReference>
<dbReference type="Pfam" id="PF12680">
    <property type="entry name" value="SnoaL_2"/>
    <property type="match status" value="1"/>
</dbReference>
<evidence type="ECO:0000313" key="3">
    <source>
        <dbReference type="EMBL" id="MEV4290479.1"/>
    </source>
</evidence>
<keyword evidence="4" id="KW-1185">Reference proteome</keyword>
<evidence type="ECO:0000259" key="2">
    <source>
        <dbReference type="Pfam" id="PF12680"/>
    </source>
</evidence>
<dbReference type="Gene3D" id="3.10.450.50">
    <property type="match status" value="1"/>
</dbReference>
<comment type="caution">
    <text evidence="3">The sequence shown here is derived from an EMBL/GenBank/DDBJ whole genome shotgun (WGS) entry which is preliminary data.</text>
</comment>
<evidence type="ECO:0000256" key="1">
    <source>
        <dbReference type="SAM" id="MobiDB-lite"/>
    </source>
</evidence>
<evidence type="ECO:0000313" key="4">
    <source>
        <dbReference type="Proteomes" id="UP001552427"/>
    </source>
</evidence>
<dbReference type="InterPro" id="IPR032710">
    <property type="entry name" value="NTF2-like_dom_sf"/>
</dbReference>
<gene>
    <name evidence="3" type="ORF">AB0K40_33655</name>
</gene>
<protein>
    <submittedName>
        <fullName evidence="3">Nuclear transport factor 2 family protein</fullName>
    </submittedName>
</protein>
<organism evidence="3 4">
    <name type="scientific">Nonomuraea bangladeshensis</name>
    <dbReference type="NCBI Taxonomy" id="404385"/>
    <lineage>
        <taxon>Bacteria</taxon>
        <taxon>Bacillati</taxon>
        <taxon>Actinomycetota</taxon>
        <taxon>Actinomycetes</taxon>
        <taxon>Streptosporangiales</taxon>
        <taxon>Streptosporangiaceae</taxon>
        <taxon>Nonomuraea</taxon>
    </lineage>
</organism>